<sequence>MTARALELEDFDRNIAGFGPETDQGGGADPDRMASFDEGYAAGWEDAETATRGEQDQAHAAMRAHLQDLSFTYHEARAHVMRGLQPLLVAIVRQAVPDILQKTLGQRLIAEVEAMAEDVDGTDMELLVAPGQAAAANDLLDGITALPFAVAEDPTLAEGEIHLRMGAREREIDLNALRDGLDDALQALDTLNKETLANG</sequence>
<reference evidence="2" key="1">
    <citation type="submission" date="2020-12" db="EMBL/GenBank/DDBJ databases">
        <title>Bacterial taxonomy.</title>
        <authorList>
            <person name="Pan X."/>
        </authorList>
    </citation>
    <scope>NUCLEOTIDE SEQUENCE</scope>
    <source>
        <strain evidence="2">KCTC 52957</strain>
    </source>
</reference>
<evidence type="ECO:0000256" key="1">
    <source>
        <dbReference type="SAM" id="MobiDB-lite"/>
    </source>
</evidence>
<evidence type="ECO:0000313" key="3">
    <source>
        <dbReference type="Proteomes" id="UP000642488"/>
    </source>
</evidence>
<keyword evidence="3" id="KW-1185">Reference proteome</keyword>
<comment type="caution">
    <text evidence="2">The sequence shown here is derived from an EMBL/GenBank/DDBJ whole genome shotgun (WGS) entry which is preliminary data.</text>
</comment>
<accession>A0A934IA06</accession>
<organism evidence="2 3">
    <name type="scientific">Palleronia pontilimi</name>
    <dbReference type="NCBI Taxonomy" id="1964209"/>
    <lineage>
        <taxon>Bacteria</taxon>
        <taxon>Pseudomonadati</taxon>
        <taxon>Pseudomonadota</taxon>
        <taxon>Alphaproteobacteria</taxon>
        <taxon>Rhodobacterales</taxon>
        <taxon>Roseobacteraceae</taxon>
        <taxon>Palleronia</taxon>
    </lineage>
</organism>
<feature type="region of interest" description="Disordered" evidence="1">
    <location>
        <begin position="14"/>
        <end position="34"/>
    </location>
</feature>
<dbReference type="AlphaFoldDB" id="A0A934IA06"/>
<dbReference type="RefSeq" id="WP_198916370.1">
    <property type="nucleotide sequence ID" value="NZ_JAEKPD010000009.1"/>
</dbReference>
<dbReference type="EMBL" id="JAEKPD010000009">
    <property type="protein sequence ID" value="MBJ3763193.1"/>
    <property type="molecule type" value="Genomic_DNA"/>
</dbReference>
<evidence type="ECO:0000313" key="2">
    <source>
        <dbReference type="EMBL" id="MBJ3763193.1"/>
    </source>
</evidence>
<protein>
    <recommendedName>
        <fullName evidence="4">Flagellar assembly protein FliH</fullName>
    </recommendedName>
</protein>
<proteinExistence type="predicted"/>
<evidence type="ECO:0008006" key="4">
    <source>
        <dbReference type="Google" id="ProtNLM"/>
    </source>
</evidence>
<dbReference type="Proteomes" id="UP000642488">
    <property type="component" value="Unassembled WGS sequence"/>
</dbReference>
<gene>
    <name evidence="2" type="ORF">ILP92_10595</name>
</gene>
<name>A0A934IA06_9RHOB</name>